<dbReference type="FunFam" id="3.40.50.300:FF:001444">
    <property type="entry name" value="ABC transporter ATP-binding protein"/>
    <property type="match status" value="1"/>
</dbReference>
<keyword evidence="9 11" id="KW-0472">Membrane</keyword>
<keyword evidence="8 11" id="KW-1133">Transmembrane helix</keyword>
<evidence type="ECO:0000256" key="7">
    <source>
        <dbReference type="ARBA" id="ARBA00022840"/>
    </source>
</evidence>
<dbReference type="InterPro" id="IPR039421">
    <property type="entry name" value="Type_1_exporter"/>
</dbReference>
<keyword evidence="6" id="KW-0547">Nucleotide-binding</keyword>
<dbReference type="Proteomes" id="UP000410984">
    <property type="component" value="Unassembled WGS sequence"/>
</dbReference>
<dbReference type="CDD" id="cd18586">
    <property type="entry name" value="ABC_6TM_PrtD_like"/>
    <property type="match status" value="1"/>
</dbReference>
<feature type="transmembrane region" description="Helical" evidence="11">
    <location>
        <begin position="267"/>
        <end position="293"/>
    </location>
</feature>
<dbReference type="GO" id="GO:0030253">
    <property type="term" value="P:protein secretion by the type I secretion system"/>
    <property type="evidence" value="ECO:0007669"/>
    <property type="project" value="InterPro"/>
</dbReference>
<dbReference type="Pfam" id="PF00005">
    <property type="entry name" value="ABC_tran"/>
    <property type="match status" value="1"/>
</dbReference>
<dbReference type="SUPFAM" id="SSF52540">
    <property type="entry name" value="P-loop containing nucleoside triphosphate hydrolases"/>
    <property type="match status" value="1"/>
</dbReference>
<comment type="similarity">
    <text evidence="2">Belongs to the ABC transporter superfamily.</text>
</comment>
<dbReference type="PANTHER" id="PTHR24221">
    <property type="entry name" value="ATP-BINDING CASSETTE SUB-FAMILY B"/>
    <property type="match status" value="1"/>
</dbReference>
<feature type="domain" description="ABC transporter" evidence="12">
    <location>
        <begin position="343"/>
        <end position="579"/>
    </location>
</feature>
<dbReference type="InterPro" id="IPR047957">
    <property type="entry name" value="ABC_AprD-like_6TM"/>
</dbReference>
<evidence type="ECO:0000256" key="9">
    <source>
        <dbReference type="ARBA" id="ARBA00023136"/>
    </source>
</evidence>
<dbReference type="CDD" id="cd03246">
    <property type="entry name" value="ABCC_Protease_Secretion"/>
    <property type="match status" value="1"/>
</dbReference>
<evidence type="ECO:0000313" key="14">
    <source>
        <dbReference type="EMBL" id="VUD74276.1"/>
    </source>
</evidence>
<dbReference type="GO" id="GO:0005886">
    <property type="term" value="C:plasma membrane"/>
    <property type="evidence" value="ECO:0007669"/>
    <property type="project" value="UniProtKB-SubCell"/>
</dbReference>
<evidence type="ECO:0000256" key="10">
    <source>
        <dbReference type="SAM" id="MobiDB-lite"/>
    </source>
</evidence>
<sequence>MQPTALANNAAAAKDDEPSFTTAEVRPGIGGALLGVGLLSALVNLLYLTGSLFMLEVYDRVLPSRSVPTLLGLAAIVLVLYGFQGLFDVLRNRLLVRIGASVDRAFGRRTYDAVVQAPLVASRHGDGLQPLRDLDQVRTFLSSPGPAALFDLPWIPLYLLLCFAFHPWIGAAVLGGALLLVSITLVTDLLTRRPSRAAAAAAGQRYTLAEAGRRNAEVLRAMGMAPRTGDIWAEASERNLVAQRRISDVAGGFGALAKVLRLTLQSLVLGVGAYLVIAGEATGGIMIASSILVARALAPVELAVAHWKSLVAARQGWGRLKAFLASFPSERLSVALPPPCESVRVEAVTVTAPGLEHALVEDATFSLRAGEGLGVIGASGSGKSSLIRALVGIWAPLRGCVRLDGATLDQWPPEVLGRHIGYLPQDVELFAGTVAQNIARFDPDAPSEAIVAAARAAGVHDLVCSLPRGYDTPIGEGGAALSGGQRQRIALARALYGEPFVVVLDEPNSNLDAEGEDALNRAIRDVRARGGTVIIVAHRPSALAAVNRVLFMADGRVRAFGPKDEVLSALKRPAAAASARLPRVEGKERPPSERPVPLRVVADAEGALSEGARA</sequence>
<evidence type="ECO:0000259" key="12">
    <source>
        <dbReference type="PROSITE" id="PS50893"/>
    </source>
</evidence>
<dbReference type="NCBIfam" id="TIGR01842">
    <property type="entry name" value="type_I_sec_PrtD"/>
    <property type="match status" value="1"/>
</dbReference>
<dbReference type="SMART" id="SM00382">
    <property type="entry name" value="AAA"/>
    <property type="match status" value="1"/>
</dbReference>
<dbReference type="PROSITE" id="PS50929">
    <property type="entry name" value="ABC_TM1F"/>
    <property type="match status" value="1"/>
</dbReference>
<dbReference type="GO" id="GO:0034040">
    <property type="term" value="F:ATPase-coupled lipid transmembrane transporter activity"/>
    <property type="evidence" value="ECO:0007669"/>
    <property type="project" value="TreeGrafter"/>
</dbReference>
<evidence type="ECO:0000256" key="1">
    <source>
        <dbReference type="ARBA" id="ARBA00004651"/>
    </source>
</evidence>
<dbReference type="SUPFAM" id="SSF90123">
    <property type="entry name" value="ABC transporter transmembrane region"/>
    <property type="match status" value="1"/>
</dbReference>
<dbReference type="Pfam" id="PF00664">
    <property type="entry name" value="ABC_membrane"/>
    <property type="match status" value="1"/>
</dbReference>
<keyword evidence="15" id="KW-1185">Reference proteome</keyword>
<dbReference type="Gene3D" id="3.40.50.300">
    <property type="entry name" value="P-loop containing nucleotide triphosphate hydrolases"/>
    <property type="match status" value="1"/>
</dbReference>
<dbReference type="GO" id="GO:0140359">
    <property type="term" value="F:ABC-type transporter activity"/>
    <property type="evidence" value="ECO:0007669"/>
    <property type="project" value="InterPro"/>
</dbReference>
<dbReference type="RefSeq" id="WP_142585596.1">
    <property type="nucleotide sequence ID" value="NZ_CABFPH010000113.1"/>
</dbReference>
<dbReference type="Gene3D" id="1.20.1560.10">
    <property type="entry name" value="ABC transporter type 1, transmembrane domain"/>
    <property type="match status" value="1"/>
</dbReference>
<feature type="region of interest" description="Disordered" evidence="10">
    <location>
        <begin position="578"/>
        <end position="614"/>
    </location>
</feature>
<feature type="domain" description="ABC transmembrane type-1" evidence="13">
    <location>
        <begin position="34"/>
        <end position="312"/>
    </location>
</feature>
<evidence type="ECO:0000259" key="13">
    <source>
        <dbReference type="PROSITE" id="PS50929"/>
    </source>
</evidence>
<dbReference type="PROSITE" id="PS50893">
    <property type="entry name" value="ABC_TRANSPORTER_2"/>
    <property type="match status" value="1"/>
</dbReference>
<dbReference type="InterPro" id="IPR003593">
    <property type="entry name" value="AAA+_ATPase"/>
</dbReference>
<evidence type="ECO:0000256" key="6">
    <source>
        <dbReference type="ARBA" id="ARBA00022741"/>
    </source>
</evidence>
<keyword evidence="7 14" id="KW-0067">ATP-binding</keyword>
<dbReference type="GO" id="GO:0005524">
    <property type="term" value="F:ATP binding"/>
    <property type="evidence" value="ECO:0007669"/>
    <property type="project" value="UniProtKB-KW"/>
</dbReference>
<dbReference type="InterPro" id="IPR011527">
    <property type="entry name" value="ABC1_TM_dom"/>
</dbReference>
<reference evidence="14 15" key="1">
    <citation type="submission" date="2019-06" db="EMBL/GenBank/DDBJ databases">
        <authorList>
            <person name="Rodrigo-Torres L."/>
            <person name="Arahal R. D."/>
            <person name="Lucena T."/>
        </authorList>
    </citation>
    <scope>NUCLEOTIDE SEQUENCE [LARGE SCALE GENOMIC DNA]</scope>
    <source>
        <strain evidence="14 15">SB0023/3</strain>
    </source>
</reference>
<evidence type="ECO:0000256" key="5">
    <source>
        <dbReference type="ARBA" id="ARBA00022692"/>
    </source>
</evidence>
<dbReference type="InterPro" id="IPR017871">
    <property type="entry name" value="ABC_transporter-like_CS"/>
</dbReference>
<name>A0A509EIS6_9HYPH</name>
<feature type="compositionally biased region" description="Basic and acidic residues" evidence="10">
    <location>
        <begin position="582"/>
        <end position="592"/>
    </location>
</feature>
<evidence type="ECO:0000256" key="4">
    <source>
        <dbReference type="ARBA" id="ARBA00022475"/>
    </source>
</evidence>
<evidence type="ECO:0000256" key="2">
    <source>
        <dbReference type="ARBA" id="ARBA00005417"/>
    </source>
</evidence>
<dbReference type="InterPro" id="IPR036640">
    <property type="entry name" value="ABC1_TM_sf"/>
</dbReference>
<feature type="transmembrane region" description="Helical" evidence="11">
    <location>
        <begin position="29"/>
        <end position="55"/>
    </location>
</feature>
<feature type="transmembrane region" description="Helical" evidence="11">
    <location>
        <begin position="157"/>
        <end position="186"/>
    </location>
</feature>
<evidence type="ECO:0000256" key="11">
    <source>
        <dbReference type="SAM" id="Phobius"/>
    </source>
</evidence>
<organism evidence="14 15">
    <name type="scientific">Methylobacterium symbioticum</name>
    <dbReference type="NCBI Taxonomy" id="2584084"/>
    <lineage>
        <taxon>Bacteria</taxon>
        <taxon>Pseudomonadati</taxon>
        <taxon>Pseudomonadota</taxon>
        <taxon>Alphaproteobacteria</taxon>
        <taxon>Hyphomicrobiales</taxon>
        <taxon>Methylobacteriaceae</taxon>
        <taxon>Methylobacterium</taxon>
    </lineage>
</organism>
<dbReference type="PANTHER" id="PTHR24221:SF654">
    <property type="entry name" value="ATP-BINDING CASSETTE SUB-FAMILY B MEMBER 6"/>
    <property type="match status" value="1"/>
</dbReference>
<keyword evidence="5 11" id="KW-0812">Transmembrane</keyword>
<gene>
    <name evidence="14" type="primary">prsD_4</name>
    <name evidence="14" type="ORF">MET9862_04904</name>
</gene>
<keyword evidence="3" id="KW-0813">Transport</keyword>
<evidence type="ECO:0000256" key="3">
    <source>
        <dbReference type="ARBA" id="ARBA00022448"/>
    </source>
</evidence>
<dbReference type="EMBL" id="CABFPH010000113">
    <property type="protein sequence ID" value="VUD74276.1"/>
    <property type="molecule type" value="Genomic_DNA"/>
</dbReference>
<keyword evidence="4" id="KW-1003">Cell membrane</keyword>
<feature type="transmembrane region" description="Helical" evidence="11">
    <location>
        <begin position="67"/>
        <end position="87"/>
    </location>
</feature>
<evidence type="ECO:0000256" key="8">
    <source>
        <dbReference type="ARBA" id="ARBA00022989"/>
    </source>
</evidence>
<evidence type="ECO:0000313" key="15">
    <source>
        <dbReference type="Proteomes" id="UP000410984"/>
    </source>
</evidence>
<dbReference type="PROSITE" id="PS00211">
    <property type="entry name" value="ABC_TRANSPORTER_1"/>
    <property type="match status" value="1"/>
</dbReference>
<proteinExistence type="inferred from homology"/>
<dbReference type="InterPro" id="IPR027417">
    <property type="entry name" value="P-loop_NTPase"/>
</dbReference>
<dbReference type="OrthoDB" id="9808328at2"/>
<protein>
    <submittedName>
        <fullName evidence="14">Type I secretion system ATP-binding protein PrsD</fullName>
    </submittedName>
</protein>
<dbReference type="InterPro" id="IPR010128">
    <property type="entry name" value="ATPase_T1SS_PrtD-like"/>
</dbReference>
<dbReference type="AlphaFoldDB" id="A0A509EIS6"/>
<dbReference type="GO" id="GO:0030256">
    <property type="term" value="C:type I protein secretion system complex"/>
    <property type="evidence" value="ECO:0007669"/>
    <property type="project" value="InterPro"/>
</dbReference>
<dbReference type="InterPro" id="IPR003439">
    <property type="entry name" value="ABC_transporter-like_ATP-bd"/>
</dbReference>
<accession>A0A509EIS6</accession>
<comment type="subcellular location">
    <subcellularLocation>
        <location evidence="1">Cell membrane</location>
        <topology evidence="1">Multi-pass membrane protein</topology>
    </subcellularLocation>
</comment>
<dbReference type="GO" id="GO:0016887">
    <property type="term" value="F:ATP hydrolysis activity"/>
    <property type="evidence" value="ECO:0007669"/>
    <property type="project" value="InterPro"/>
</dbReference>